<sequence>MRDWAAGAARRPRFATSSRESARPGSRCTTAWPVWAVRCGGA</sequence>
<reference evidence="2" key="1">
    <citation type="submission" date="2014-01" db="EMBL/GenBank/DDBJ databases">
        <authorList>
            <person name="Brown-Elliot B."/>
            <person name="Wallace R."/>
            <person name="Lenaerts A."/>
            <person name="Ordway D."/>
            <person name="DeGroote M.A."/>
            <person name="Parker T."/>
            <person name="Sizemore C."/>
            <person name="Tallon L.J."/>
            <person name="Sadzewicz L.K."/>
            <person name="Sengamalay N."/>
            <person name="Fraser C.M."/>
            <person name="Hine E."/>
            <person name="Shefchek K.A."/>
            <person name="Das S.P."/>
            <person name="Tettelin H."/>
        </authorList>
    </citation>
    <scope>NUCLEOTIDE SEQUENCE [LARGE SCALE GENOMIC DNA]</scope>
    <source>
        <strain evidence="2">4042</strain>
    </source>
</reference>
<proteinExistence type="predicted"/>
<dbReference type="EMBL" id="JAOB01000069">
    <property type="protein sequence ID" value="EUA23271.1"/>
    <property type="molecule type" value="Genomic_DNA"/>
</dbReference>
<evidence type="ECO:0000313" key="2">
    <source>
        <dbReference type="EMBL" id="EUA23271.1"/>
    </source>
</evidence>
<organism evidence="2">
    <name type="scientific">Mycobacterium xenopi 4042</name>
    <dbReference type="NCBI Taxonomy" id="1299334"/>
    <lineage>
        <taxon>Bacteria</taxon>
        <taxon>Bacillati</taxon>
        <taxon>Actinomycetota</taxon>
        <taxon>Actinomycetes</taxon>
        <taxon>Mycobacteriales</taxon>
        <taxon>Mycobacteriaceae</taxon>
        <taxon>Mycobacterium</taxon>
    </lineage>
</organism>
<name>X7ZWA2_MYCXE</name>
<protein>
    <submittedName>
        <fullName evidence="2">Uncharacterized protein</fullName>
    </submittedName>
</protein>
<accession>X7ZWA2</accession>
<gene>
    <name evidence="2" type="ORF">I553_5715</name>
</gene>
<comment type="caution">
    <text evidence="2">The sequence shown here is derived from an EMBL/GenBank/DDBJ whole genome shotgun (WGS) entry which is preliminary data.</text>
</comment>
<dbReference type="AlphaFoldDB" id="X7ZWA2"/>
<evidence type="ECO:0000256" key="1">
    <source>
        <dbReference type="SAM" id="MobiDB-lite"/>
    </source>
</evidence>
<dbReference type="PATRIC" id="fig|1299334.3.peg.7656"/>
<feature type="region of interest" description="Disordered" evidence="1">
    <location>
        <begin position="1"/>
        <end position="25"/>
    </location>
</feature>